<dbReference type="RefSeq" id="WP_142818489.1">
    <property type="nucleotide sequence ID" value="NZ_CP035503.1"/>
</dbReference>
<feature type="transmembrane region" description="Helical" evidence="5">
    <location>
        <begin position="149"/>
        <end position="172"/>
    </location>
</feature>
<dbReference type="GO" id="GO:0140359">
    <property type="term" value="F:ABC-type transporter activity"/>
    <property type="evidence" value="ECO:0007669"/>
    <property type="project" value="InterPro"/>
</dbReference>
<dbReference type="Proteomes" id="UP000316798">
    <property type="component" value="Chromosome"/>
</dbReference>
<gene>
    <name evidence="7" type="ORF">EUB48_08545</name>
</gene>
<evidence type="ECO:0000256" key="3">
    <source>
        <dbReference type="ARBA" id="ARBA00022989"/>
    </source>
</evidence>
<dbReference type="AlphaFoldDB" id="A0A515DAA0"/>
<feature type="domain" description="ABC transmembrane type-2" evidence="6">
    <location>
        <begin position="32"/>
        <end position="262"/>
    </location>
</feature>
<evidence type="ECO:0000313" key="8">
    <source>
        <dbReference type="Proteomes" id="UP000316798"/>
    </source>
</evidence>
<evidence type="ECO:0000259" key="6">
    <source>
        <dbReference type="PROSITE" id="PS51012"/>
    </source>
</evidence>
<dbReference type="GO" id="GO:0043190">
    <property type="term" value="C:ATP-binding cassette (ABC) transporter complex"/>
    <property type="evidence" value="ECO:0007669"/>
    <property type="project" value="InterPro"/>
</dbReference>
<proteinExistence type="inferred from homology"/>
<evidence type="ECO:0000256" key="2">
    <source>
        <dbReference type="ARBA" id="ARBA00022692"/>
    </source>
</evidence>
<dbReference type="EMBL" id="CP035503">
    <property type="protein sequence ID" value="QDL37320.1"/>
    <property type="molecule type" value="Genomic_DNA"/>
</dbReference>
<keyword evidence="3 5" id="KW-1133">Transmembrane helix</keyword>
<dbReference type="KEGG" id="rhf:EUB48_08545"/>
<accession>A0A515DAA0</accession>
<reference evidence="7 8" key="1">
    <citation type="submission" date="2019-01" db="EMBL/GenBank/DDBJ databases">
        <title>Genomic insights into a novel species Rhodoferax sp.</title>
        <authorList>
            <person name="Jin L."/>
        </authorList>
    </citation>
    <scope>NUCLEOTIDE SEQUENCE [LARGE SCALE GENOMIC DNA]</scope>
    <source>
        <strain evidence="7 8">CHu59-6-5</strain>
    </source>
</reference>
<dbReference type="InterPro" id="IPR047817">
    <property type="entry name" value="ABC2_TM_bact-type"/>
</dbReference>
<protein>
    <recommendedName>
        <fullName evidence="5">Transport permease protein</fullName>
    </recommendedName>
</protein>
<dbReference type="PANTHER" id="PTHR43229:SF2">
    <property type="entry name" value="NODULATION PROTEIN J"/>
    <property type="match status" value="1"/>
</dbReference>
<organism evidence="7 8">
    <name type="scientific">Rhodoferax sediminis</name>
    <dbReference type="NCBI Taxonomy" id="2509614"/>
    <lineage>
        <taxon>Bacteria</taxon>
        <taxon>Pseudomonadati</taxon>
        <taxon>Pseudomonadota</taxon>
        <taxon>Betaproteobacteria</taxon>
        <taxon>Burkholderiales</taxon>
        <taxon>Comamonadaceae</taxon>
        <taxon>Rhodoferax</taxon>
    </lineage>
</organism>
<dbReference type="InterPro" id="IPR051784">
    <property type="entry name" value="Nod_factor_ABC_transporter"/>
</dbReference>
<dbReference type="InterPro" id="IPR000412">
    <property type="entry name" value="ABC_2_transport"/>
</dbReference>
<dbReference type="OrthoDB" id="8988363at2"/>
<dbReference type="InterPro" id="IPR013525">
    <property type="entry name" value="ABC2_TM"/>
</dbReference>
<feature type="transmembrane region" description="Helical" evidence="5">
    <location>
        <begin position="123"/>
        <end position="143"/>
    </location>
</feature>
<feature type="transmembrane region" description="Helical" evidence="5">
    <location>
        <begin position="179"/>
        <end position="198"/>
    </location>
</feature>
<evidence type="ECO:0000313" key="7">
    <source>
        <dbReference type="EMBL" id="QDL37320.1"/>
    </source>
</evidence>
<feature type="transmembrane region" description="Helical" evidence="5">
    <location>
        <begin position="65"/>
        <end position="91"/>
    </location>
</feature>
<name>A0A515DAA0_9BURK</name>
<keyword evidence="5" id="KW-1003">Cell membrane</keyword>
<keyword evidence="2 5" id="KW-0812">Transmembrane</keyword>
<feature type="transmembrane region" description="Helical" evidence="5">
    <location>
        <begin position="241"/>
        <end position="259"/>
    </location>
</feature>
<dbReference type="Pfam" id="PF01061">
    <property type="entry name" value="ABC2_membrane"/>
    <property type="match status" value="1"/>
</dbReference>
<evidence type="ECO:0000256" key="5">
    <source>
        <dbReference type="RuleBase" id="RU361157"/>
    </source>
</evidence>
<sequence length="264" mass="28348">MAPNFSVRSLRYVAKVAAITGMDMHKLRHDPTELLTRAIQPMLWLLVFGQVFARAHAIPTGGVDYMAFLVPGILAQSVLFVAIFNGISVIWERDLGIVHKFLASPTPRTALVLGKALASGVRALTQAVIVYGLAVALGVSLVWSPQALLGVVALVLLGAALFSTFSLIIACIVKTRERFMGIGQVLTMPLFFASNAIYPTDIMPTWLKVVAHANPLSYVVDGLRSLMLVGGATTLGLGMDFSVLAAGLAMLVWIGGWMYPRLIT</sequence>
<dbReference type="PROSITE" id="PS51012">
    <property type="entry name" value="ABC_TM2"/>
    <property type="match status" value="1"/>
</dbReference>
<dbReference type="PIRSF" id="PIRSF006648">
    <property type="entry name" value="DrrB"/>
    <property type="match status" value="1"/>
</dbReference>
<keyword evidence="5" id="KW-0813">Transport</keyword>
<keyword evidence="4 5" id="KW-0472">Membrane</keyword>
<comment type="subcellular location">
    <subcellularLocation>
        <location evidence="5">Cell inner membrane</location>
        <topology evidence="5">Multi-pass membrane protein</topology>
    </subcellularLocation>
    <subcellularLocation>
        <location evidence="1">Membrane</location>
        <topology evidence="1">Multi-pass membrane protein</topology>
    </subcellularLocation>
</comment>
<evidence type="ECO:0000256" key="1">
    <source>
        <dbReference type="ARBA" id="ARBA00004141"/>
    </source>
</evidence>
<keyword evidence="8" id="KW-1185">Reference proteome</keyword>
<dbReference type="PANTHER" id="PTHR43229">
    <property type="entry name" value="NODULATION PROTEIN J"/>
    <property type="match status" value="1"/>
</dbReference>
<dbReference type="PRINTS" id="PR00164">
    <property type="entry name" value="ABC2TRNSPORT"/>
</dbReference>
<evidence type="ECO:0000256" key="4">
    <source>
        <dbReference type="ARBA" id="ARBA00023136"/>
    </source>
</evidence>
<comment type="similarity">
    <text evidence="5">Belongs to the ABC-2 integral membrane protein family.</text>
</comment>
<feature type="transmembrane region" description="Helical" evidence="5">
    <location>
        <begin position="34"/>
        <end position="53"/>
    </location>
</feature>